<dbReference type="AlphaFoldDB" id="A0A087EJS6"/>
<evidence type="ECO:0000256" key="1">
    <source>
        <dbReference type="ARBA" id="ARBA00022475"/>
    </source>
</evidence>
<feature type="domain" description="POTRA" evidence="7">
    <location>
        <begin position="97"/>
        <end position="161"/>
    </location>
</feature>
<keyword evidence="4 6" id="KW-1133">Transmembrane helix</keyword>
<dbReference type="STRING" id="356829.BITS_0339"/>
<organism evidence="8 9">
    <name type="scientific">Bifidobacterium tsurumiense</name>
    <dbReference type="NCBI Taxonomy" id="356829"/>
    <lineage>
        <taxon>Bacteria</taxon>
        <taxon>Bacillati</taxon>
        <taxon>Actinomycetota</taxon>
        <taxon>Actinomycetes</taxon>
        <taxon>Bifidobacteriales</taxon>
        <taxon>Bifidobacteriaceae</taxon>
        <taxon>Bifidobacterium</taxon>
    </lineage>
</organism>
<proteinExistence type="predicted"/>
<evidence type="ECO:0000256" key="2">
    <source>
        <dbReference type="ARBA" id="ARBA00022618"/>
    </source>
</evidence>
<evidence type="ECO:0000259" key="7">
    <source>
        <dbReference type="Pfam" id="PF08478"/>
    </source>
</evidence>
<dbReference type="PANTHER" id="PTHR37820">
    <property type="entry name" value="CELL DIVISION PROTEIN DIVIB"/>
    <property type="match status" value="1"/>
</dbReference>
<dbReference type="InterPro" id="IPR013685">
    <property type="entry name" value="POTRA_FtsQ_type"/>
</dbReference>
<dbReference type="GO" id="GO:0051301">
    <property type="term" value="P:cell division"/>
    <property type="evidence" value="ECO:0007669"/>
    <property type="project" value="UniProtKB-KW"/>
</dbReference>
<dbReference type="Proteomes" id="UP000029080">
    <property type="component" value="Unassembled WGS sequence"/>
</dbReference>
<accession>A0A087EJS6</accession>
<feature type="transmembrane region" description="Helical" evidence="6">
    <location>
        <begin position="65"/>
        <end position="87"/>
    </location>
</feature>
<gene>
    <name evidence="8" type="ORF">BITS_0339</name>
</gene>
<sequence>MSGMQTDAAKATSGAFVDARKLADDDVLDRTLQETTGALGIMSRPKVVDFNARLKEKRKAGLRSIVSHVAITVVSLGVVIGLVWLLFFSPVLRLEAANISISGANEWVSEQQIRDIAQQQAGKSLLVVSTNDVTTKLKDIPGVTQAEAKRKFPQGMEVTVTAQKPAAMLKVGDSALTAVDSQARVLNSVNGASAEGIPVIEVESVDSGLQNRAVKEALKILSALPESMRSSVTAVKAQTQDSITTELNGGDRIIVWGDSSELKLKMAVVDKIINDPTKIGDKHQVDVSAPYRPIIK</sequence>
<keyword evidence="6" id="KW-0472">Membrane</keyword>
<dbReference type="PANTHER" id="PTHR37820:SF1">
    <property type="entry name" value="CELL DIVISION PROTEIN FTSQ"/>
    <property type="match status" value="1"/>
</dbReference>
<reference evidence="8 9" key="1">
    <citation type="submission" date="2014-03" db="EMBL/GenBank/DDBJ databases">
        <title>Genomics of Bifidobacteria.</title>
        <authorList>
            <person name="Ventura M."/>
            <person name="Milani C."/>
            <person name="Lugli G.A."/>
        </authorList>
    </citation>
    <scope>NUCLEOTIDE SEQUENCE [LARGE SCALE GENOMIC DNA]</scope>
    <source>
        <strain evidence="8 9">JCM 13495</strain>
    </source>
</reference>
<dbReference type="EMBL" id="JGZU01000003">
    <property type="protein sequence ID" value="KFJ08027.1"/>
    <property type="molecule type" value="Genomic_DNA"/>
</dbReference>
<evidence type="ECO:0000313" key="8">
    <source>
        <dbReference type="EMBL" id="KFJ08027.1"/>
    </source>
</evidence>
<dbReference type="eggNOG" id="COG1589">
    <property type="taxonomic scope" value="Bacteria"/>
</dbReference>
<dbReference type="Gene3D" id="3.10.20.310">
    <property type="entry name" value="membrane protein fhac"/>
    <property type="match status" value="1"/>
</dbReference>
<evidence type="ECO:0000256" key="6">
    <source>
        <dbReference type="SAM" id="Phobius"/>
    </source>
</evidence>
<dbReference type="InterPro" id="IPR050487">
    <property type="entry name" value="FtsQ_DivIB"/>
</dbReference>
<keyword evidence="2" id="KW-0132">Cell division</keyword>
<evidence type="ECO:0000256" key="5">
    <source>
        <dbReference type="ARBA" id="ARBA00023306"/>
    </source>
</evidence>
<keyword evidence="1" id="KW-1003">Cell membrane</keyword>
<keyword evidence="3 6" id="KW-0812">Transmembrane</keyword>
<keyword evidence="9" id="KW-1185">Reference proteome</keyword>
<keyword evidence="5" id="KW-0131">Cell cycle</keyword>
<dbReference type="GO" id="GO:0005886">
    <property type="term" value="C:plasma membrane"/>
    <property type="evidence" value="ECO:0007669"/>
    <property type="project" value="TreeGrafter"/>
</dbReference>
<dbReference type="Pfam" id="PF08478">
    <property type="entry name" value="POTRA_1"/>
    <property type="match status" value="1"/>
</dbReference>
<evidence type="ECO:0000313" key="9">
    <source>
        <dbReference type="Proteomes" id="UP000029080"/>
    </source>
</evidence>
<name>A0A087EJS6_9BIFI</name>
<comment type="caution">
    <text evidence="8">The sequence shown here is derived from an EMBL/GenBank/DDBJ whole genome shotgun (WGS) entry which is preliminary data.</text>
</comment>
<protein>
    <submittedName>
        <fullName evidence="8">POTRA domain protein, FtsQ-type</fullName>
    </submittedName>
</protein>
<evidence type="ECO:0000256" key="3">
    <source>
        <dbReference type="ARBA" id="ARBA00022692"/>
    </source>
</evidence>
<evidence type="ECO:0000256" key="4">
    <source>
        <dbReference type="ARBA" id="ARBA00022989"/>
    </source>
</evidence>